<evidence type="ECO:0000313" key="1">
    <source>
        <dbReference type="EMBL" id="EHF00726.1"/>
    </source>
</evidence>
<dbReference type="EMBL" id="ADLJ01000003">
    <property type="protein sequence ID" value="EHF00726.1"/>
    <property type="molecule type" value="Genomic_DNA"/>
</dbReference>
<proteinExistence type="predicted"/>
<reference evidence="1 2" key="1">
    <citation type="submission" date="2011-08" db="EMBL/GenBank/DDBJ databases">
        <title>The Genome Sequence of Clostridium citroniae WAL-17108.</title>
        <authorList>
            <consortium name="The Broad Institute Genome Sequencing Platform"/>
            <person name="Earl A."/>
            <person name="Ward D."/>
            <person name="Feldgarden M."/>
            <person name="Gevers D."/>
            <person name="Finegold S.M."/>
            <person name="Summanen P.H."/>
            <person name="Molitoris D.R."/>
            <person name="Vaisanen M.L."/>
            <person name="Daigneault M."/>
            <person name="Allen-Vercoe E."/>
            <person name="Young S.K."/>
            <person name="Zeng Q."/>
            <person name="Gargeya S."/>
            <person name="Fitzgerald M."/>
            <person name="Haas B."/>
            <person name="Abouelleil A."/>
            <person name="Alvarado L."/>
            <person name="Arachchi H.M."/>
            <person name="Berlin A."/>
            <person name="Brown A."/>
            <person name="Chapman S.B."/>
            <person name="Chen Z."/>
            <person name="Dunbar C."/>
            <person name="Freedman E."/>
            <person name="Gearin G."/>
            <person name="Gellesch M."/>
            <person name="Goldberg J."/>
            <person name="Griggs A."/>
            <person name="Gujja S."/>
            <person name="Heiman D."/>
            <person name="Howarth C."/>
            <person name="Larson L."/>
            <person name="Lui A."/>
            <person name="MacDonald P.J.P."/>
            <person name="Montmayeur A."/>
            <person name="Murphy C."/>
            <person name="Neiman D."/>
            <person name="Pearson M."/>
            <person name="Priest M."/>
            <person name="Roberts A."/>
            <person name="Saif S."/>
            <person name="Shea T."/>
            <person name="Shenoy N."/>
            <person name="Sisk P."/>
            <person name="Stolte C."/>
            <person name="Sykes S."/>
            <person name="Wortman J."/>
            <person name="Nusbaum C."/>
            <person name="Birren B."/>
        </authorList>
    </citation>
    <scope>NUCLEOTIDE SEQUENCE [LARGE SCALE GENOMIC DNA]</scope>
    <source>
        <strain evidence="1 2">WAL-17108</strain>
    </source>
</reference>
<dbReference type="RefSeq" id="WP_007858807.1">
    <property type="nucleotide sequence ID" value="NZ_JH376420.1"/>
</dbReference>
<comment type="caution">
    <text evidence="1">The sequence shown here is derived from an EMBL/GenBank/DDBJ whole genome shotgun (WGS) entry which is preliminary data.</text>
</comment>
<gene>
    <name evidence="1" type="ORF">HMPREF9469_00484</name>
</gene>
<dbReference type="PATRIC" id="fig|742733.3.peg.501"/>
<name>G5HD22_9FIRM</name>
<dbReference type="Proteomes" id="UP000003763">
    <property type="component" value="Unassembled WGS sequence"/>
</dbReference>
<sequence>MPQKLLKYDESVDMEYSGLQNQLYNTIMQLKIQEQDTRISNLELGLDEIAAKLNKAKYVYIPENQPMSDFNMNQQIKNDLLKSSMFWNIELKENKLESKSGLLKQVVEELIDNDDIHFQVQCAAKIVGEVRSLLKVIPKEKDNYKRQLLLLLHEAIKRNYSKGLFTAEQIAVITRMVKKCEDRYISKQQYYQYDKELYNCGIEVFPAWE</sequence>
<organism evidence="1 2">
    <name type="scientific">[Clostridium] citroniae WAL-17108</name>
    <dbReference type="NCBI Taxonomy" id="742733"/>
    <lineage>
        <taxon>Bacteria</taxon>
        <taxon>Bacillati</taxon>
        <taxon>Bacillota</taxon>
        <taxon>Clostridia</taxon>
        <taxon>Lachnospirales</taxon>
        <taxon>Lachnospiraceae</taxon>
        <taxon>Enterocloster</taxon>
    </lineage>
</organism>
<accession>G5HD22</accession>
<dbReference type="HOGENOM" id="CLU_1313627_0_0_9"/>
<dbReference type="AlphaFoldDB" id="G5HD22"/>
<protein>
    <submittedName>
        <fullName evidence="1">Uncharacterized protein</fullName>
    </submittedName>
</protein>
<evidence type="ECO:0000313" key="2">
    <source>
        <dbReference type="Proteomes" id="UP000003763"/>
    </source>
</evidence>